<dbReference type="SUPFAM" id="SSF63562">
    <property type="entry name" value="RPB6/omega subunit-like"/>
    <property type="match status" value="1"/>
</dbReference>
<dbReference type="NCBIfam" id="NF002208">
    <property type="entry name" value="PRK01099.1-3"/>
    <property type="match status" value="1"/>
</dbReference>
<dbReference type="PANTHER" id="PTHR47227">
    <property type="entry name" value="DNA-DIRECTED RNA POLYMERASE SUBUNIT K"/>
    <property type="match status" value="1"/>
</dbReference>
<evidence type="ECO:0000313" key="5">
    <source>
        <dbReference type="Proteomes" id="UP000288215"/>
    </source>
</evidence>
<comment type="similarity">
    <text evidence="3">Belongs to the archaeal Rpo6/eukaryotic RPB6 RNA polymerase subunit family.</text>
</comment>
<keyword evidence="2 3" id="KW-0804">Transcription</keyword>
<comment type="caution">
    <text evidence="4">The sequence shown here is derived from an EMBL/GenBank/DDBJ whole genome shotgun (WGS) entry which is preliminary data.</text>
</comment>
<dbReference type="PANTHER" id="PTHR47227:SF5">
    <property type="entry name" value="DNA-DIRECTED RNA POLYMERASES I, II, AND III SUBUNIT RPABC2"/>
    <property type="match status" value="1"/>
</dbReference>
<dbReference type="EMBL" id="RXGA01000003">
    <property type="protein sequence ID" value="RWX72981.1"/>
    <property type="molecule type" value="Genomic_DNA"/>
</dbReference>
<dbReference type="InterPro" id="IPR006111">
    <property type="entry name" value="Rpo6/Rpb6"/>
</dbReference>
<dbReference type="GO" id="GO:0042797">
    <property type="term" value="P:tRNA transcription by RNA polymerase III"/>
    <property type="evidence" value="ECO:0007669"/>
    <property type="project" value="TreeGrafter"/>
</dbReference>
<dbReference type="GO" id="GO:0003677">
    <property type="term" value="F:DNA binding"/>
    <property type="evidence" value="ECO:0007669"/>
    <property type="project" value="UniProtKB-UniRule"/>
</dbReference>
<sequence>MSQETKQILGPATLTRFEKARILGARALQLSMGAPPLIASSATTPIDIAEEELKAGVLPITIRRRLPDGRHQDIPLKWLVKKTQ</sequence>
<proteinExistence type="inferred from homology"/>
<comment type="subunit">
    <text evidence="3">Part of the RNA polymerase complex.</text>
</comment>
<dbReference type="EC" id="2.7.7.6" evidence="3"/>
<dbReference type="InterPro" id="IPR036161">
    <property type="entry name" value="RPB6/omega-like_sf"/>
</dbReference>
<protein>
    <recommendedName>
        <fullName evidence="3">DNA-directed RNA polymerase subunit Rpo6</fullName>
        <ecNumber evidence="3">2.7.7.6</ecNumber>
    </recommendedName>
    <alternativeName>
        <fullName evidence="3">DNA-directed RNA polymerase subunit K</fullName>
    </alternativeName>
</protein>
<gene>
    <name evidence="3" type="primary">rpo6</name>
    <name evidence="3" type="synonym">rpoK</name>
    <name evidence="4" type="ORF">Metus_0955</name>
</gene>
<reference evidence="4 5" key="1">
    <citation type="submission" date="2018-12" db="EMBL/GenBank/DDBJ databases">
        <title>The complete genome of the methanogenic archaea of the candidate phylum Verstraetearchaeota, obtained from the metagenome of underground thermal water.</title>
        <authorList>
            <person name="Kadnikov V.V."/>
            <person name="Mardanov A.V."/>
            <person name="Beletsky A.V."/>
            <person name="Karnachuk O.V."/>
            <person name="Ravin N.V."/>
        </authorList>
    </citation>
    <scope>NUCLEOTIDE SEQUENCE [LARGE SCALE GENOMIC DNA]</scope>
    <source>
        <strain evidence="4">Ch88</strain>
    </source>
</reference>
<dbReference type="GO" id="GO:0005737">
    <property type="term" value="C:cytoplasm"/>
    <property type="evidence" value="ECO:0007669"/>
    <property type="project" value="UniProtKB-SubCell"/>
</dbReference>
<dbReference type="PROSITE" id="PS01111">
    <property type="entry name" value="RNA_POL_K_14KD"/>
    <property type="match status" value="1"/>
</dbReference>
<name>A0A3S3RMA5_METS7</name>
<accession>A0A3S3RMA5</accession>
<dbReference type="PIRSF" id="PIRSF000778">
    <property type="entry name" value="RpoK/RPB6"/>
    <property type="match status" value="1"/>
</dbReference>
<dbReference type="HAMAP" id="MF_00192">
    <property type="entry name" value="RNApol_arch_Rpo6"/>
    <property type="match status" value="1"/>
</dbReference>
<dbReference type="NCBIfam" id="NF002207">
    <property type="entry name" value="PRK01099.1-2"/>
    <property type="match status" value="1"/>
</dbReference>
<comment type="subcellular location">
    <subcellularLocation>
        <location evidence="3">Cytoplasm</location>
    </subcellularLocation>
</comment>
<dbReference type="InterPro" id="IPR020708">
    <property type="entry name" value="DNA-dir_RNA_polK_14-18kDa_CS"/>
</dbReference>
<keyword evidence="3" id="KW-0808">Transferase</keyword>
<comment type="catalytic activity">
    <reaction evidence="3">
        <text>RNA(n) + a ribonucleoside 5'-triphosphate = RNA(n+1) + diphosphate</text>
        <dbReference type="Rhea" id="RHEA:21248"/>
        <dbReference type="Rhea" id="RHEA-COMP:14527"/>
        <dbReference type="Rhea" id="RHEA-COMP:17342"/>
        <dbReference type="ChEBI" id="CHEBI:33019"/>
        <dbReference type="ChEBI" id="CHEBI:61557"/>
        <dbReference type="ChEBI" id="CHEBI:140395"/>
        <dbReference type="EC" id="2.7.7.6"/>
    </reaction>
</comment>
<dbReference type="AlphaFoldDB" id="A0A3S3RMA5"/>
<dbReference type="SMART" id="SM01409">
    <property type="entry name" value="RNA_pol_Rpb6"/>
    <property type="match status" value="1"/>
</dbReference>
<keyword evidence="3" id="KW-0963">Cytoplasm</keyword>
<keyword evidence="3" id="KW-0548">Nucleotidyltransferase</keyword>
<evidence type="ECO:0000256" key="1">
    <source>
        <dbReference type="ARBA" id="ARBA00022478"/>
    </source>
</evidence>
<keyword evidence="1 3" id="KW-0240">DNA-directed RNA polymerase</keyword>
<evidence type="ECO:0000313" key="4">
    <source>
        <dbReference type="EMBL" id="RWX72981.1"/>
    </source>
</evidence>
<dbReference type="GO" id="GO:0000428">
    <property type="term" value="C:DNA-directed RNA polymerase complex"/>
    <property type="evidence" value="ECO:0007669"/>
    <property type="project" value="UniProtKB-KW"/>
</dbReference>
<organism evidence="4 5">
    <name type="scientific">Methanosuratincola subterraneus</name>
    <dbReference type="NCBI Taxonomy" id="2593994"/>
    <lineage>
        <taxon>Archaea</taxon>
        <taxon>Thermoproteota</taxon>
        <taxon>Methanosuratincolia</taxon>
        <taxon>Candidatus Methanomethylicales</taxon>
        <taxon>Candidatus Methanomethylicaceae</taxon>
        <taxon>Candidatus Methanosuratincola (ex Vanwonterghem et al. 2016)</taxon>
    </lineage>
</organism>
<evidence type="ECO:0000256" key="2">
    <source>
        <dbReference type="ARBA" id="ARBA00023163"/>
    </source>
</evidence>
<dbReference type="Pfam" id="PF01192">
    <property type="entry name" value="RNA_pol_Rpb6"/>
    <property type="match status" value="1"/>
</dbReference>
<dbReference type="GO" id="GO:0006366">
    <property type="term" value="P:transcription by RNA polymerase II"/>
    <property type="evidence" value="ECO:0007669"/>
    <property type="project" value="TreeGrafter"/>
</dbReference>
<comment type="function">
    <text evidence="3">DNA-dependent RNA polymerase (RNAP) catalyzes the transcription of DNA into RNA using the four ribonucleoside triphosphates as substrates.</text>
</comment>
<dbReference type="InterPro" id="IPR006110">
    <property type="entry name" value="Pol_omega/Rpo6/RPB6"/>
</dbReference>
<dbReference type="GO" id="GO:0006360">
    <property type="term" value="P:transcription by RNA polymerase I"/>
    <property type="evidence" value="ECO:0007669"/>
    <property type="project" value="TreeGrafter"/>
</dbReference>
<dbReference type="Proteomes" id="UP000288215">
    <property type="component" value="Unassembled WGS sequence"/>
</dbReference>
<dbReference type="GO" id="GO:0003899">
    <property type="term" value="F:DNA-directed RNA polymerase activity"/>
    <property type="evidence" value="ECO:0007669"/>
    <property type="project" value="UniProtKB-UniRule"/>
</dbReference>
<evidence type="ECO:0000256" key="3">
    <source>
        <dbReference type="HAMAP-Rule" id="MF_00192"/>
    </source>
</evidence>
<dbReference type="Gene3D" id="3.90.940.10">
    <property type="match status" value="1"/>
</dbReference>